<dbReference type="RefSeq" id="WP_044838418.1">
    <property type="nucleotide sequence ID" value="NZ_CP059733.1"/>
</dbReference>
<evidence type="ECO:0000313" key="5">
    <source>
        <dbReference type="EMBL" id="WDE05457.1"/>
    </source>
</evidence>
<protein>
    <submittedName>
        <fullName evidence="5">Efflux RND transporter periplasmic adaptor subunit</fullName>
    </submittedName>
</protein>
<dbReference type="AlphaFoldDB" id="A0AAF0C7M6"/>
<dbReference type="PANTHER" id="PTHR30469">
    <property type="entry name" value="MULTIDRUG RESISTANCE PROTEIN MDTA"/>
    <property type="match status" value="1"/>
</dbReference>
<dbReference type="Pfam" id="PF25876">
    <property type="entry name" value="HH_MFP_RND"/>
    <property type="match status" value="1"/>
</dbReference>
<dbReference type="Pfam" id="PF25917">
    <property type="entry name" value="BSH_RND"/>
    <property type="match status" value="1"/>
</dbReference>
<evidence type="ECO:0000256" key="1">
    <source>
        <dbReference type="ARBA" id="ARBA00009477"/>
    </source>
</evidence>
<feature type="domain" description="Multidrug resistance protein MdtA-like alpha-helical hairpin" evidence="2">
    <location>
        <begin position="113"/>
        <end position="166"/>
    </location>
</feature>
<proteinExistence type="inferred from homology"/>
<dbReference type="Proteomes" id="UP000032352">
    <property type="component" value="Chromosome"/>
</dbReference>
<gene>
    <name evidence="5" type="ORF">SG34_000455</name>
</gene>
<feature type="domain" description="Multidrug resistance protein MdtA-like barrel-sandwich hybrid" evidence="3">
    <location>
        <begin position="73"/>
        <end position="190"/>
    </location>
</feature>
<dbReference type="Gene3D" id="2.40.420.20">
    <property type="match status" value="1"/>
</dbReference>
<comment type="similarity">
    <text evidence="1">Belongs to the membrane fusion protein (MFP) (TC 8.A.1) family.</text>
</comment>
<dbReference type="PANTHER" id="PTHR30469:SF11">
    <property type="entry name" value="BLL4320 PROTEIN"/>
    <property type="match status" value="1"/>
</dbReference>
<dbReference type="InterPro" id="IPR006143">
    <property type="entry name" value="RND_pump_MFP"/>
</dbReference>
<dbReference type="EMBL" id="CP059733">
    <property type="protein sequence ID" value="WDE05457.1"/>
    <property type="molecule type" value="Genomic_DNA"/>
</dbReference>
<dbReference type="Gene3D" id="2.40.50.100">
    <property type="match status" value="1"/>
</dbReference>
<evidence type="ECO:0000259" key="3">
    <source>
        <dbReference type="Pfam" id="PF25917"/>
    </source>
</evidence>
<dbReference type="GO" id="GO:0015562">
    <property type="term" value="F:efflux transmembrane transporter activity"/>
    <property type="evidence" value="ECO:0007669"/>
    <property type="project" value="TreeGrafter"/>
</dbReference>
<dbReference type="Gene3D" id="2.40.30.170">
    <property type="match status" value="1"/>
</dbReference>
<name>A0AAF0C7M6_9GAMM</name>
<dbReference type="InterPro" id="IPR058625">
    <property type="entry name" value="MdtA-like_BSH"/>
</dbReference>
<evidence type="ECO:0000313" key="6">
    <source>
        <dbReference type="Proteomes" id="UP000032352"/>
    </source>
</evidence>
<reference evidence="5 6" key="1">
    <citation type="journal article" date="2015" name="Genome Announc.">
        <title>Draft Genome Sequences of Marine Isolates of Thalassomonas viridans and Thalassomonas actiniarum.</title>
        <authorList>
            <person name="Olonade I."/>
            <person name="van Zyl L.J."/>
            <person name="Trindade M."/>
        </authorList>
    </citation>
    <scope>NUCLEOTIDE SEQUENCE [LARGE SCALE GENOMIC DNA]</scope>
    <source>
        <strain evidence="5 6">XOM25</strain>
    </source>
</reference>
<organism evidence="5 6">
    <name type="scientific">Thalassomonas viridans</name>
    <dbReference type="NCBI Taxonomy" id="137584"/>
    <lineage>
        <taxon>Bacteria</taxon>
        <taxon>Pseudomonadati</taxon>
        <taxon>Pseudomonadota</taxon>
        <taxon>Gammaproteobacteria</taxon>
        <taxon>Alteromonadales</taxon>
        <taxon>Colwelliaceae</taxon>
        <taxon>Thalassomonas</taxon>
    </lineage>
</organism>
<dbReference type="Pfam" id="PF25954">
    <property type="entry name" value="Beta-barrel_RND_2"/>
    <property type="match status" value="1"/>
</dbReference>
<evidence type="ECO:0000259" key="4">
    <source>
        <dbReference type="Pfam" id="PF25954"/>
    </source>
</evidence>
<dbReference type="GO" id="GO:1990281">
    <property type="term" value="C:efflux pump complex"/>
    <property type="evidence" value="ECO:0007669"/>
    <property type="project" value="TreeGrafter"/>
</dbReference>
<evidence type="ECO:0000259" key="2">
    <source>
        <dbReference type="Pfam" id="PF25876"/>
    </source>
</evidence>
<dbReference type="SUPFAM" id="SSF111369">
    <property type="entry name" value="HlyD-like secretion proteins"/>
    <property type="match status" value="1"/>
</dbReference>
<dbReference type="InterPro" id="IPR058792">
    <property type="entry name" value="Beta-barrel_RND_2"/>
</dbReference>
<dbReference type="InterPro" id="IPR058624">
    <property type="entry name" value="MdtA-like_HH"/>
</dbReference>
<dbReference type="Gene3D" id="1.10.287.470">
    <property type="entry name" value="Helix hairpin bin"/>
    <property type="match status" value="1"/>
</dbReference>
<reference evidence="5 6" key="2">
    <citation type="journal article" date="2022" name="Mar. Drugs">
        <title>Bioassay-Guided Fractionation Leads to the Detection of Cholic Acid Generated by the Rare Thalassomonas sp.</title>
        <authorList>
            <person name="Pheiffer F."/>
            <person name="Schneider Y.K."/>
            <person name="Hansen E.H."/>
            <person name="Andersen J.H."/>
            <person name="Isaksson J."/>
            <person name="Busche T."/>
            <person name="R C."/>
            <person name="Kalinowski J."/>
            <person name="Zyl L.V."/>
            <person name="Trindade M."/>
        </authorList>
    </citation>
    <scope>NUCLEOTIDE SEQUENCE [LARGE SCALE GENOMIC DNA]</scope>
    <source>
        <strain evidence="5 6">XOM25</strain>
    </source>
</reference>
<dbReference type="KEGG" id="tvd:SG34_000455"/>
<keyword evidence="6" id="KW-1185">Reference proteome</keyword>
<accession>A0AAF0C7M6</accession>
<feature type="domain" description="CusB-like beta-barrel" evidence="4">
    <location>
        <begin position="203"/>
        <end position="273"/>
    </location>
</feature>
<sequence>MNIRRWVITLVVLLLSLAGIFGYKESLNAARAQQGQGMPEPSATVVAESVQTLTYQASAKVSGEVQAYKQLELNNELAGKISKLNLVSGSRVEAGDLLLELDHSEESARVIGVKARLELNRHTYKRYLKLQKNNEISDELVDQARAEVEIAQSELAVLQANIRKKQIYAPFTAHVGIHNLEVGQYLDSNTMITKLIGVYDYTWVDFSLPQTYGELALGTRVSINTIADNNREYQAEIIAVDPQLSSSSRQLKYRAQFAKSSGFLKPNTLVTVKAPVAEARELVAVSDLAITRDHLGEYVFILQDEGNNSYRAKRQKVVLGDRRGDRVMVMDGLAPGTLIATKGAFKLRPGLKVFISDENSAADTAS</sequence>
<dbReference type="NCBIfam" id="TIGR01730">
    <property type="entry name" value="RND_mfp"/>
    <property type="match status" value="1"/>
</dbReference>